<dbReference type="EMBL" id="CAXLJL010000002">
    <property type="protein sequence ID" value="CAL5129599.1"/>
    <property type="molecule type" value="Genomic_DNA"/>
</dbReference>
<evidence type="ECO:0000313" key="3">
    <source>
        <dbReference type="Proteomes" id="UP001497525"/>
    </source>
</evidence>
<dbReference type="Proteomes" id="UP001497525">
    <property type="component" value="Unassembled WGS sequence"/>
</dbReference>
<feature type="repeat" description="WD" evidence="1">
    <location>
        <begin position="201"/>
        <end position="240"/>
    </location>
</feature>
<dbReference type="SMART" id="SM00320">
    <property type="entry name" value="WD40"/>
    <property type="match status" value="4"/>
</dbReference>
<protein>
    <submittedName>
        <fullName evidence="2">Uncharacterized protein</fullName>
    </submittedName>
</protein>
<dbReference type="Gene3D" id="2.130.10.10">
    <property type="entry name" value="YVTN repeat-like/Quinoprotein amine dehydrogenase"/>
    <property type="match status" value="1"/>
</dbReference>
<reference evidence="2" key="1">
    <citation type="submission" date="2024-06" db="EMBL/GenBank/DDBJ databases">
        <authorList>
            <person name="Liu X."/>
            <person name="Lenzi L."/>
            <person name="Haldenby T S."/>
            <person name="Uol C."/>
        </authorList>
    </citation>
    <scope>NUCLEOTIDE SEQUENCE</scope>
</reference>
<evidence type="ECO:0000256" key="1">
    <source>
        <dbReference type="PROSITE-ProRule" id="PRU00221"/>
    </source>
</evidence>
<dbReference type="PANTHER" id="PTHR47822:SF2">
    <property type="entry name" value="F-BOX AND WD-40 DOMAIN PROTEIN 7"/>
    <property type="match status" value="1"/>
</dbReference>
<dbReference type="SUPFAM" id="SSF50978">
    <property type="entry name" value="WD40 repeat-like"/>
    <property type="match status" value="1"/>
</dbReference>
<keyword evidence="1" id="KW-0853">WD repeat</keyword>
<gene>
    <name evidence="2" type="ORF">CDAUBV1_LOCUS634</name>
</gene>
<sequence length="416" mass="45715">MSGSASKHASGGKGNKAQKEPTFSENIVCKSVVDFAGVAVLVVRITPDKKYWVVGLSNGVIKLSPVVDDGVQTVQTLQAEGETEPCVDLECIPCAEDAPPEARHQLISVYVSGYVRIWHYAAATPTQRLLTTIREEMMSKTDMEGRPVREKKKYNQILAVSCSLDGKRCVTGGDDSHIRVYSLAERVRVGLCASSFGNERMDGHVRRICALKYHPRGKEDQDYAHVFISGGWDDTIQIWDDRYSHSIWIYAGPHIAGSDALDIEPESNQILSSSWRHDKSLLQVWQFNERVLGDFYSKAVTNPDGSLSFPYGMTIGGAFNANKPVVEVAQQSFQVRSKGYVARWVTPSYIAFGGSDRNVLRILSRGKDGAIASVTGLPNGVFSLDFMPAHDENLEEGINLAFAAGTKIYIAHVTPP</sequence>
<dbReference type="PANTHER" id="PTHR47822">
    <property type="entry name" value="CARBOHYDRATE BINDING DOMAIN CONTAINING PROTEIN"/>
    <property type="match status" value="1"/>
</dbReference>
<comment type="caution">
    <text evidence="2">The sequence shown here is derived from an EMBL/GenBank/DDBJ whole genome shotgun (WGS) entry which is preliminary data.</text>
</comment>
<dbReference type="InterPro" id="IPR015943">
    <property type="entry name" value="WD40/YVTN_repeat-like_dom_sf"/>
</dbReference>
<dbReference type="PROSITE" id="PS50082">
    <property type="entry name" value="WD_REPEATS_2"/>
    <property type="match status" value="1"/>
</dbReference>
<name>A0AAV2T0R0_CALDB</name>
<dbReference type="AlphaFoldDB" id="A0AAV2T0R0"/>
<dbReference type="InterPro" id="IPR001680">
    <property type="entry name" value="WD40_rpt"/>
</dbReference>
<accession>A0AAV2T0R0</accession>
<dbReference type="InterPro" id="IPR036322">
    <property type="entry name" value="WD40_repeat_dom_sf"/>
</dbReference>
<organism evidence="2 3">
    <name type="scientific">Calicophoron daubneyi</name>
    <name type="common">Rumen fluke</name>
    <name type="synonym">Paramphistomum daubneyi</name>
    <dbReference type="NCBI Taxonomy" id="300641"/>
    <lineage>
        <taxon>Eukaryota</taxon>
        <taxon>Metazoa</taxon>
        <taxon>Spiralia</taxon>
        <taxon>Lophotrochozoa</taxon>
        <taxon>Platyhelminthes</taxon>
        <taxon>Trematoda</taxon>
        <taxon>Digenea</taxon>
        <taxon>Plagiorchiida</taxon>
        <taxon>Pronocephalata</taxon>
        <taxon>Paramphistomoidea</taxon>
        <taxon>Paramphistomidae</taxon>
        <taxon>Calicophoron</taxon>
    </lineage>
</organism>
<dbReference type="Pfam" id="PF00400">
    <property type="entry name" value="WD40"/>
    <property type="match status" value="2"/>
</dbReference>
<evidence type="ECO:0000313" key="2">
    <source>
        <dbReference type="EMBL" id="CAL5129599.1"/>
    </source>
</evidence>
<proteinExistence type="predicted"/>